<dbReference type="Proteomes" id="UP001321018">
    <property type="component" value="Unassembled WGS sequence"/>
</dbReference>
<evidence type="ECO:0000313" key="2">
    <source>
        <dbReference type="EMBL" id="MCU4973457.1"/>
    </source>
</evidence>
<comment type="caution">
    <text evidence="1">The sequence shown here is derived from an EMBL/GenBank/DDBJ whole genome shotgun (WGS) entry which is preliminary data.</text>
</comment>
<name>A0AAP3E2L0_9EURY</name>
<dbReference type="EMBL" id="JAOPKB010000006">
    <property type="protein sequence ID" value="MCU4973457.1"/>
    <property type="molecule type" value="Genomic_DNA"/>
</dbReference>
<proteinExistence type="predicted"/>
<sequence length="190" mass="20575">MAQNDLPARESETSVETIAARLEATDAVPVANVILETSDDDIVRQCGRSATALAAVRIAWRRTQRGEIDREDACSRLAGDVELDLATVAHAEAMLEYSICSPAPDEEIRALRRAIVAGHEILAAIENDRANGPRLSGSVFADVDPSLAALATLPLDRIDEAELRAHLQRLEADLEMARLGVELYAAVHEE</sequence>
<dbReference type="RefSeq" id="WP_338004313.1">
    <property type="nucleotide sequence ID" value="NZ_JAOPKA010000008.1"/>
</dbReference>
<accession>A0AAP3E2L0</accession>
<keyword evidence="3" id="KW-1185">Reference proteome</keyword>
<evidence type="ECO:0000313" key="3">
    <source>
        <dbReference type="Proteomes" id="UP001320972"/>
    </source>
</evidence>
<evidence type="ECO:0000313" key="4">
    <source>
        <dbReference type="Proteomes" id="UP001321018"/>
    </source>
</evidence>
<evidence type="ECO:0000313" key="1">
    <source>
        <dbReference type="EMBL" id="MCU4742490.1"/>
    </source>
</evidence>
<dbReference type="EMBL" id="JAOPKA010000008">
    <property type="protein sequence ID" value="MCU4742490.1"/>
    <property type="molecule type" value="Genomic_DNA"/>
</dbReference>
<gene>
    <name evidence="2" type="ORF">OB955_11970</name>
    <name evidence="1" type="ORF">OB960_13915</name>
</gene>
<dbReference type="AlphaFoldDB" id="A0AAP3E2L0"/>
<dbReference type="Proteomes" id="UP001320972">
    <property type="component" value="Unassembled WGS sequence"/>
</dbReference>
<protein>
    <submittedName>
        <fullName evidence="1">Uncharacterized protein</fullName>
    </submittedName>
</protein>
<reference evidence="1 3" key="1">
    <citation type="submission" date="2022-09" db="EMBL/GenBank/DDBJ databases">
        <title>Enrichment on poylsaccharides allowed isolation of novel metabolic and taxonomic groups of Haloarchaea.</title>
        <authorList>
            <person name="Sorokin D.Y."/>
            <person name="Elcheninov A.G."/>
            <person name="Khizhniak T.V."/>
            <person name="Kolganova T.V."/>
            <person name="Kublanov I.V."/>
        </authorList>
    </citation>
    <scope>NUCLEOTIDE SEQUENCE</scope>
    <source>
        <strain evidence="2 3">AArc-m2/3/4</strain>
        <strain evidence="1">AArc-xg1-1</strain>
    </source>
</reference>
<organism evidence="1 4">
    <name type="scientific">Natronoglomus mannanivorans</name>
    <dbReference type="NCBI Taxonomy" id="2979990"/>
    <lineage>
        <taxon>Archaea</taxon>
        <taxon>Methanobacteriati</taxon>
        <taxon>Methanobacteriota</taxon>
        <taxon>Stenosarchaea group</taxon>
        <taxon>Halobacteria</taxon>
        <taxon>Halobacteriales</taxon>
        <taxon>Natrialbaceae</taxon>
        <taxon>Natronoglomus</taxon>
    </lineage>
</organism>